<dbReference type="AlphaFoldDB" id="A0A497EP37"/>
<organism evidence="2 5">
    <name type="scientific">Thermoproteota archaeon</name>
    <dbReference type="NCBI Taxonomy" id="2056631"/>
    <lineage>
        <taxon>Archaea</taxon>
        <taxon>Thermoproteota</taxon>
    </lineage>
</organism>
<dbReference type="Proteomes" id="UP000278475">
    <property type="component" value="Unassembled WGS sequence"/>
</dbReference>
<evidence type="ECO:0008006" key="6">
    <source>
        <dbReference type="Google" id="ProtNLM"/>
    </source>
</evidence>
<keyword evidence="1" id="KW-0560">Oxidoreductase</keyword>
<evidence type="ECO:0000313" key="3">
    <source>
        <dbReference type="EMBL" id="RLE53330.1"/>
    </source>
</evidence>
<dbReference type="GO" id="GO:0016491">
    <property type="term" value="F:oxidoreductase activity"/>
    <property type="evidence" value="ECO:0007669"/>
    <property type="project" value="UniProtKB-KW"/>
</dbReference>
<reference evidence="4 5" key="1">
    <citation type="submission" date="2018-06" db="EMBL/GenBank/DDBJ databases">
        <title>Extensive metabolic versatility and redundancy in microbially diverse, dynamic hydrothermal sediments.</title>
        <authorList>
            <person name="Dombrowski N."/>
            <person name="Teske A."/>
            <person name="Baker B.J."/>
        </authorList>
    </citation>
    <scope>NUCLEOTIDE SEQUENCE [LARGE SCALE GENOMIC DNA]</scope>
    <source>
        <strain evidence="3">B34_G17</strain>
        <strain evidence="2">B66_G16</strain>
    </source>
</reference>
<proteinExistence type="predicted"/>
<dbReference type="InterPro" id="IPR002869">
    <property type="entry name" value="Pyrv_flavodox_OxRed_cen"/>
</dbReference>
<evidence type="ECO:0000313" key="5">
    <source>
        <dbReference type="Proteomes" id="UP000278475"/>
    </source>
</evidence>
<evidence type="ECO:0000313" key="4">
    <source>
        <dbReference type="Proteomes" id="UP000272051"/>
    </source>
</evidence>
<evidence type="ECO:0000256" key="1">
    <source>
        <dbReference type="ARBA" id="ARBA00023002"/>
    </source>
</evidence>
<dbReference type="Gene3D" id="3.40.920.10">
    <property type="entry name" value="Pyruvate-ferredoxin oxidoreductase, PFOR, domain III"/>
    <property type="match status" value="1"/>
</dbReference>
<dbReference type="EMBL" id="QMQX01000014">
    <property type="protein sequence ID" value="RLE53330.1"/>
    <property type="molecule type" value="Genomic_DNA"/>
</dbReference>
<dbReference type="SUPFAM" id="SSF53323">
    <property type="entry name" value="Pyruvate-ferredoxin oxidoreductase, PFOR, domain III"/>
    <property type="match status" value="1"/>
</dbReference>
<comment type="caution">
    <text evidence="2">The sequence shown here is derived from an EMBL/GenBank/DDBJ whole genome shotgun (WGS) entry which is preliminary data.</text>
</comment>
<gene>
    <name evidence="2" type="ORF">DRJ31_06175</name>
    <name evidence="3" type="ORF">DRJ33_01385</name>
</gene>
<evidence type="ECO:0000313" key="2">
    <source>
        <dbReference type="EMBL" id="RLE48939.1"/>
    </source>
</evidence>
<sequence length="207" mass="22262">MGKVWGIEAVARGVTQTAVAAAMVDIIGSSAIREGKAAISYERYDDAPDRVFLGMKSFAIVGEAWEDLEAYVMMYEPPYINVSVVLEPSLVKGIQSWAFIGLEPIHAKLVPNGVIVVDYKGAPEELLKLIPPTNKPYRLAVVDASGIDKLVTAPLAGAIAKVAPEIASKDALLAQIKDRYKAVAEAKAKSFEKGYESVKVMEVKPSV</sequence>
<dbReference type="EMBL" id="QMQV01000053">
    <property type="protein sequence ID" value="RLE48939.1"/>
    <property type="molecule type" value="Genomic_DNA"/>
</dbReference>
<name>A0A497EP37_9CREN</name>
<accession>A0A497EP37</accession>
<dbReference type="Proteomes" id="UP000272051">
    <property type="component" value="Unassembled WGS sequence"/>
</dbReference>
<protein>
    <recommendedName>
        <fullName evidence="6">Pyruvate/ketoisovalerate oxidoreductase catalytic domain-containing protein</fullName>
    </recommendedName>
</protein>